<evidence type="ECO:0000313" key="5">
    <source>
        <dbReference type="Proteomes" id="UP001179600"/>
    </source>
</evidence>
<dbReference type="Pfam" id="PF02836">
    <property type="entry name" value="Glyco_hydro_2_C"/>
    <property type="match status" value="1"/>
</dbReference>
<evidence type="ECO:0000313" key="4">
    <source>
        <dbReference type="EMBL" id="WCG22958.1"/>
    </source>
</evidence>
<dbReference type="Gene3D" id="2.60.40.10">
    <property type="entry name" value="Immunoglobulins"/>
    <property type="match status" value="1"/>
</dbReference>
<dbReference type="EMBL" id="CP116507">
    <property type="protein sequence ID" value="WCG22958.1"/>
    <property type="molecule type" value="Genomic_DNA"/>
</dbReference>
<gene>
    <name evidence="4" type="ORF">PML95_01550</name>
</gene>
<proteinExistence type="inferred from homology"/>
<dbReference type="InterPro" id="IPR051913">
    <property type="entry name" value="GH2_Domain-Containing"/>
</dbReference>
<dbReference type="InterPro" id="IPR006101">
    <property type="entry name" value="Glyco_hydro_2"/>
</dbReference>
<feature type="domain" description="Glycoside hydrolase family 2 catalytic" evidence="2">
    <location>
        <begin position="262"/>
        <end position="556"/>
    </location>
</feature>
<dbReference type="InterPro" id="IPR006103">
    <property type="entry name" value="Glyco_hydro_2_cat"/>
</dbReference>
<dbReference type="Proteomes" id="UP001179600">
    <property type="component" value="Chromosome"/>
</dbReference>
<reference evidence="4" key="1">
    <citation type="submission" date="2023-01" db="EMBL/GenBank/DDBJ databases">
        <title>Oxazolidinone resistance genes in florfenicol resistant enterococci from beef cattle and veal calves at slaughter.</title>
        <authorList>
            <person name="Biggel M."/>
        </authorList>
    </citation>
    <scope>NUCLEOTIDE SEQUENCE</scope>
    <source>
        <strain evidence="4">K204-1</strain>
    </source>
</reference>
<comment type="similarity">
    <text evidence="1">Belongs to the glycosyl hydrolase 2 family.</text>
</comment>
<accession>A0AAE9XMR2</accession>
<sequence>MRKKERMNYHWYFKETYQVGDEFKTVDEVLQLTEVRLPHTTELLPLNYFDEKCYQKKSCYYYILTQEIGEATYIRFEGVMGYAKLYLNGQEVCHHKGGYTPFEYRLPENVTETGPVVLAVVVDGSERSDIPPFGGTIDYLTYSGIYREVALEYRSTNFIQHPYLQTTRHSEGVYDVRLVGEWVSLTEDASKTLTVTVAKDNQTLVKKYFQLDKSGEFACELGVLVNVEEWDLTQPSLYDVTVSIGKQDDYVFRHGFREALFTDTGFYLNGELVKIRGLNRHQSFPHTGYAMPDSAQRRDADILKYELGLNLVRTSHYPQAPAFLDRCDEIGLLVFEEIPGWQHIGEGEWQEVLVENVREMILRDRHHASIVLWGVRVNESWDHHELYTRTNEMAKKADPSRQTGGVRYMENSDFLEDVYTMNDFIYDGGDKDKLSRLIHVKTYDETHGNDAITVLRDPKQVTGNAETPYMVTEYAGHMFPTKRFDQEERLTEHALRHAAVLNKMYEQRQNSGAIGWCAFDYNTHADFGSGDRICYHGVMDAYREPKWAASVYASQQSPEERVVMTPLTHWTRGDRNMGMNMPIFVFTNCDEVELHYAGQYIETFTRQEDLYPSLPYPPILIKNMDIMWGHAFSDITFVGKIAGQEVARQSYCHNPIWAGLNVYVDEERALDNRDSWDTVRVGIQAVDQMDNVLPFLMGSVTIQIENGELLTPETVALIGGSASVWVRSLNDCHEDIQLIVQSGTFSQRLTIPVKKN</sequence>
<dbReference type="InterPro" id="IPR023230">
    <property type="entry name" value="Glyco_hydro_2_CS"/>
</dbReference>
<dbReference type="PROSITE" id="PS00719">
    <property type="entry name" value="GLYCOSYL_HYDROL_F2_1"/>
    <property type="match status" value="1"/>
</dbReference>
<dbReference type="PANTHER" id="PTHR42732:SF1">
    <property type="entry name" value="BETA-MANNOSIDASE"/>
    <property type="match status" value="1"/>
</dbReference>
<evidence type="ECO:0000256" key="1">
    <source>
        <dbReference type="ARBA" id="ARBA00007401"/>
    </source>
</evidence>
<dbReference type="Pfam" id="PF02837">
    <property type="entry name" value="Glyco_hydro_2_N"/>
    <property type="match status" value="1"/>
</dbReference>
<dbReference type="RefSeq" id="WP_272163464.1">
    <property type="nucleotide sequence ID" value="NZ_CP116507.1"/>
</dbReference>
<dbReference type="Gene3D" id="2.60.120.260">
    <property type="entry name" value="Galactose-binding domain-like"/>
    <property type="match status" value="1"/>
</dbReference>
<feature type="domain" description="Glycosyl hydrolases family 2 sugar binding" evidence="3">
    <location>
        <begin position="52"/>
        <end position="151"/>
    </location>
</feature>
<dbReference type="InterPro" id="IPR006104">
    <property type="entry name" value="Glyco_hydro_2_N"/>
</dbReference>
<dbReference type="SUPFAM" id="SSF49785">
    <property type="entry name" value="Galactose-binding domain-like"/>
    <property type="match status" value="1"/>
</dbReference>
<name>A0AAE9XMR2_9ENTE</name>
<dbReference type="AlphaFoldDB" id="A0AAE9XMR2"/>
<dbReference type="GO" id="GO:0004553">
    <property type="term" value="F:hydrolase activity, hydrolyzing O-glycosyl compounds"/>
    <property type="evidence" value="ECO:0007669"/>
    <property type="project" value="InterPro"/>
</dbReference>
<dbReference type="SUPFAM" id="SSF51445">
    <property type="entry name" value="(Trans)glycosidases"/>
    <property type="match status" value="1"/>
</dbReference>
<evidence type="ECO:0000259" key="2">
    <source>
        <dbReference type="Pfam" id="PF02836"/>
    </source>
</evidence>
<keyword evidence="4" id="KW-0378">Hydrolase</keyword>
<dbReference type="Gene3D" id="3.20.20.80">
    <property type="entry name" value="Glycosidases"/>
    <property type="match status" value="1"/>
</dbReference>
<evidence type="ECO:0000259" key="3">
    <source>
        <dbReference type="Pfam" id="PF02837"/>
    </source>
</evidence>
<dbReference type="InterPro" id="IPR008979">
    <property type="entry name" value="Galactose-bd-like_sf"/>
</dbReference>
<dbReference type="GO" id="GO:0005975">
    <property type="term" value="P:carbohydrate metabolic process"/>
    <property type="evidence" value="ECO:0007669"/>
    <property type="project" value="InterPro"/>
</dbReference>
<organism evidence="4 5">
    <name type="scientific">Vagococcus lutrae</name>
    <dbReference type="NCBI Taxonomy" id="81947"/>
    <lineage>
        <taxon>Bacteria</taxon>
        <taxon>Bacillati</taxon>
        <taxon>Bacillota</taxon>
        <taxon>Bacilli</taxon>
        <taxon>Lactobacillales</taxon>
        <taxon>Enterococcaceae</taxon>
        <taxon>Vagococcus</taxon>
    </lineage>
</organism>
<dbReference type="PRINTS" id="PR00132">
    <property type="entry name" value="GLHYDRLASE2"/>
</dbReference>
<dbReference type="InterPro" id="IPR017853">
    <property type="entry name" value="GH"/>
</dbReference>
<dbReference type="PANTHER" id="PTHR42732">
    <property type="entry name" value="BETA-GALACTOSIDASE"/>
    <property type="match status" value="1"/>
</dbReference>
<dbReference type="InterPro" id="IPR013783">
    <property type="entry name" value="Ig-like_fold"/>
</dbReference>
<protein>
    <submittedName>
        <fullName evidence="4">Glycoside hydrolase family 2 TIM barrel-domain containing protein</fullName>
    </submittedName>
</protein>